<sequence length="265" mass="31127">MPELSTKSPDKILVSAVVTCFNSEKTIEKCLLSLSWADEIIVLDSFSEGNTMAIIEQLIETQKTKIRLKQQAFKGFAQQKQDVIDMAQHDWVMLLDADECLTPKSIKKIQQWKVKSPQADGYNLPRVEWVFWHWAHPWVKRNEFIRLFNRKKSHMSQDLVHESIQVDGVVKKLYAPFKHYGETSIQVKLEKINRYSALAAQQKFDRGKRCSALRLFLYPLFYFFRQYIIKRQIFNGVAGVINATLNSYYAYLKYAKLYELQQKKD</sequence>
<proteinExistence type="predicted"/>
<dbReference type="InterPro" id="IPR001173">
    <property type="entry name" value="Glyco_trans_2-like"/>
</dbReference>
<dbReference type="InterPro" id="IPR029044">
    <property type="entry name" value="Nucleotide-diphossugar_trans"/>
</dbReference>
<dbReference type="AlphaFoldDB" id="A0A3B0VUY4"/>
<dbReference type="Gene3D" id="3.90.550.10">
    <property type="entry name" value="Spore Coat Polysaccharide Biosynthesis Protein SpsA, Chain A"/>
    <property type="match status" value="1"/>
</dbReference>
<dbReference type="SUPFAM" id="SSF53448">
    <property type="entry name" value="Nucleotide-diphospho-sugar transferases"/>
    <property type="match status" value="1"/>
</dbReference>
<organism evidence="2">
    <name type="scientific">hydrothermal vent metagenome</name>
    <dbReference type="NCBI Taxonomy" id="652676"/>
    <lineage>
        <taxon>unclassified sequences</taxon>
        <taxon>metagenomes</taxon>
        <taxon>ecological metagenomes</taxon>
    </lineage>
</organism>
<gene>
    <name evidence="2" type="ORF">MNBD_GAMMA02-442</name>
</gene>
<protein>
    <recommendedName>
        <fullName evidence="1">Glycosyltransferase 2-like domain-containing protein</fullName>
    </recommendedName>
</protein>
<reference evidence="2" key="1">
    <citation type="submission" date="2018-06" db="EMBL/GenBank/DDBJ databases">
        <authorList>
            <person name="Zhirakovskaya E."/>
        </authorList>
    </citation>
    <scope>NUCLEOTIDE SEQUENCE</scope>
</reference>
<dbReference type="EMBL" id="UOFA01000345">
    <property type="protein sequence ID" value="VAW47448.1"/>
    <property type="molecule type" value="Genomic_DNA"/>
</dbReference>
<accession>A0A3B0VUY4</accession>
<dbReference type="PANTHER" id="PTHR43630">
    <property type="entry name" value="POLY-BETA-1,6-N-ACETYL-D-GLUCOSAMINE SYNTHASE"/>
    <property type="match status" value="1"/>
</dbReference>
<name>A0A3B0VUY4_9ZZZZ</name>
<feature type="domain" description="Glycosyltransferase 2-like" evidence="1">
    <location>
        <begin position="15"/>
        <end position="151"/>
    </location>
</feature>
<evidence type="ECO:0000259" key="1">
    <source>
        <dbReference type="Pfam" id="PF00535"/>
    </source>
</evidence>
<dbReference type="CDD" id="cd02511">
    <property type="entry name" value="Beta4Glucosyltransferase"/>
    <property type="match status" value="1"/>
</dbReference>
<dbReference type="PANTHER" id="PTHR43630:SF2">
    <property type="entry name" value="GLYCOSYLTRANSFERASE"/>
    <property type="match status" value="1"/>
</dbReference>
<evidence type="ECO:0000313" key="2">
    <source>
        <dbReference type="EMBL" id="VAW47448.1"/>
    </source>
</evidence>
<dbReference type="Pfam" id="PF00535">
    <property type="entry name" value="Glycos_transf_2"/>
    <property type="match status" value="1"/>
</dbReference>